<accession>A0A5B7ENU9</accession>
<sequence length="102" mass="11424">MLAHVLSLESMLTSRMRPAASAVHIRRTQHTLREGSFCWRYWRCDMSSRPLQLWAEDTFVGVRPIVIAPSAMDDGPAGRGHYRSVVLASESCAQTDTGQGQY</sequence>
<dbReference type="Proteomes" id="UP000324222">
    <property type="component" value="Unassembled WGS sequence"/>
</dbReference>
<reference evidence="1 2" key="1">
    <citation type="submission" date="2019-05" db="EMBL/GenBank/DDBJ databases">
        <title>Another draft genome of Portunus trituberculatus and its Hox gene families provides insights of decapod evolution.</title>
        <authorList>
            <person name="Jeong J.-H."/>
            <person name="Song I."/>
            <person name="Kim S."/>
            <person name="Choi T."/>
            <person name="Kim D."/>
            <person name="Ryu S."/>
            <person name="Kim W."/>
        </authorList>
    </citation>
    <scope>NUCLEOTIDE SEQUENCE [LARGE SCALE GENOMIC DNA]</scope>
    <source>
        <tissue evidence="1">Muscle</tissue>
    </source>
</reference>
<evidence type="ECO:0000313" key="1">
    <source>
        <dbReference type="EMBL" id="MPC34948.1"/>
    </source>
</evidence>
<name>A0A5B7ENU9_PORTR</name>
<organism evidence="1 2">
    <name type="scientific">Portunus trituberculatus</name>
    <name type="common">Swimming crab</name>
    <name type="synonym">Neptunus trituberculatus</name>
    <dbReference type="NCBI Taxonomy" id="210409"/>
    <lineage>
        <taxon>Eukaryota</taxon>
        <taxon>Metazoa</taxon>
        <taxon>Ecdysozoa</taxon>
        <taxon>Arthropoda</taxon>
        <taxon>Crustacea</taxon>
        <taxon>Multicrustacea</taxon>
        <taxon>Malacostraca</taxon>
        <taxon>Eumalacostraca</taxon>
        <taxon>Eucarida</taxon>
        <taxon>Decapoda</taxon>
        <taxon>Pleocyemata</taxon>
        <taxon>Brachyura</taxon>
        <taxon>Eubrachyura</taxon>
        <taxon>Portunoidea</taxon>
        <taxon>Portunidae</taxon>
        <taxon>Portuninae</taxon>
        <taxon>Portunus</taxon>
    </lineage>
</organism>
<protein>
    <submittedName>
        <fullName evidence="1">Uncharacterized protein</fullName>
    </submittedName>
</protein>
<keyword evidence="2" id="KW-1185">Reference proteome</keyword>
<dbReference type="EMBL" id="VSRR010003164">
    <property type="protein sequence ID" value="MPC34948.1"/>
    <property type="molecule type" value="Genomic_DNA"/>
</dbReference>
<proteinExistence type="predicted"/>
<gene>
    <name evidence="1" type="ORF">E2C01_028352</name>
</gene>
<comment type="caution">
    <text evidence="1">The sequence shown here is derived from an EMBL/GenBank/DDBJ whole genome shotgun (WGS) entry which is preliminary data.</text>
</comment>
<evidence type="ECO:0000313" key="2">
    <source>
        <dbReference type="Proteomes" id="UP000324222"/>
    </source>
</evidence>
<dbReference type="AlphaFoldDB" id="A0A5B7ENU9"/>